<evidence type="ECO:0000313" key="1">
    <source>
        <dbReference type="EMBL" id="VAW91544.1"/>
    </source>
</evidence>
<reference evidence="1" key="1">
    <citation type="submission" date="2018-06" db="EMBL/GenBank/DDBJ databases">
        <authorList>
            <person name="Zhirakovskaya E."/>
        </authorList>
    </citation>
    <scope>NUCLEOTIDE SEQUENCE</scope>
</reference>
<accession>A0A3B1ACM6</accession>
<dbReference type="InterPro" id="IPR027417">
    <property type="entry name" value="P-loop_NTPase"/>
</dbReference>
<dbReference type="EMBL" id="UOFR01000012">
    <property type="protein sequence ID" value="VAW91544.1"/>
    <property type="molecule type" value="Genomic_DNA"/>
</dbReference>
<dbReference type="Gene3D" id="3.40.50.300">
    <property type="entry name" value="P-loop containing nucleotide triphosphate hydrolases"/>
    <property type="match status" value="1"/>
</dbReference>
<dbReference type="SUPFAM" id="SSF53795">
    <property type="entry name" value="PEP carboxykinase-like"/>
    <property type="match status" value="1"/>
</dbReference>
<organism evidence="1">
    <name type="scientific">hydrothermal vent metagenome</name>
    <dbReference type="NCBI Taxonomy" id="652676"/>
    <lineage>
        <taxon>unclassified sequences</taxon>
        <taxon>metagenomes</taxon>
        <taxon>ecological metagenomes</taxon>
    </lineage>
</organism>
<name>A0A3B1ACM6_9ZZZZ</name>
<proteinExistence type="predicted"/>
<dbReference type="AlphaFoldDB" id="A0A3B1ACM6"/>
<gene>
    <name evidence="1" type="ORF">MNBD_GAMMA21-1078</name>
</gene>
<sequence length="270" mass="30080">MLQLRITNIEINISADEDTSAILTKNYSGLFHSSACVDQINYVTSYQAETRCFGITRDGNEIGNYDNPADFLYFFEKDLTLELQKLRPELFFLHSAALKLNDKTILIIGHSGAGKSTTTWALTHHGFEYFSDELSPIDIKNMHVTGYPHAICVKQDPPPPYLLPKATLATNRTRHIPAECLAGGIAVGTARITHIFFVHYKPEQQNVSIQPISPALASAKIYANALNQLCHEKSGLPAATRIALACDSYTLEFNNVERACHEIRQLIETD</sequence>
<protein>
    <submittedName>
        <fullName evidence="1">Uncharacterized protein</fullName>
    </submittedName>
</protein>